<dbReference type="RefSeq" id="WP_039340742.1">
    <property type="nucleotide sequence ID" value="NZ_PGEZ01000001.1"/>
</dbReference>
<protein>
    <submittedName>
        <fullName evidence="7">Peptide/nickel transport system substrate-binding protein</fullName>
    </submittedName>
</protein>
<feature type="signal peptide" evidence="5">
    <location>
        <begin position="1"/>
        <end position="17"/>
    </location>
</feature>
<sequence>MRTRTRLVALGAIAALAATGCSGSDGGGGDSTASGDVTLVETTDAGTEPVDHVTWGLPNGEPTTLDPAKAGAESESSVVANLCEGLLQLQPDFSLAPGLATSADWTDDTTFVIDLDPDATFWNGNPVTPADVLYTFQRHLDPATQSVYGPAFMAMKDMKQTGPNQVTLTFETPDAQFRNTLAGGTGMIVEAAYAKKAGAAFGTPDGGLMCTGPFQLESWEAGESVTLRAYDGYRGGAPLVSELEFRFVADSSTLTSALMSGDIDGAYQPPVQSSQTLSDSGVGTLYVGPSTASASFGPASETGPAADPRVRQALDLAIDKNLYVKNVLRGLGEPLKTFTPPLVWEGDPAADTYRAGYDALPDNSEPDLDAAKKLIADAGADGASLVFAIAAGDQQSLQTVQFVQAAGEELGLDIAIEQLQPTEFSSFFYDPSKREGIDFVATTGYVEVPGALYYSPMFVLPGGLFNWSGYSDPQVSKLMGEASATTDPEVTAQKFVEAQAIFNEAKLQVSLGQSYSRLFLREGLTGAPASFAYISTPWAAQLGGTSS</sequence>
<dbReference type="PROSITE" id="PS51257">
    <property type="entry name" value="PROKAR_LIPOPROTEIN"/>
    <property type="match status" value="1"/>
</dbReference>
<evidence type="ECO:0000256" key="1">
    <source>
        <dbReference type="ARBA" id="ARBA00004196"/>
    </source>
</evidence>
<dbReference type="CDD" id="cd00995">
    <property type="entry name" value="PBP2_NikA_DppA_OppA_like"/>
    <property type="match status" value="1"/>
</dbReference>
<comment type="similarity">
    <text evidence="2">Belongs to the bacterial solute-binding protein 5 family.</text>
</comment>
<keyword evidence="3" id="KW-0813">Transport</keyword>
<keyword evidence="8" id="KW-1185">Reference proteome</keyword>
<dbReference type="Gene3D" id="3.10.105.10">
    <property type="entry name" value="Dipeptide-binding Protein, Domain 3"/>
    <property type="match status" value="1"/>
</dbReference>
<proteinExistence type="inferred from homology"/>
<dbReference type="GO" id="GO:1904680">
    <property type="term" value="F:peptide transmembrane transporter activity"/>
    <property type="evidence" value="ECO:0007669"/>
    <property type="project" value="TreeGrafter"/>
</dbReference>
<dbReference type="PIRSF" id="PIRSF002741">
    <property type="entry name" value="MppA"/>
    <property type="match status" value="1"/>
</dbReference>
<dbReference type="InterPro" id="IPR039424">
    <property type="entry name" value="SBP_5"/>
</dbReference>
<comment type="caution">
    <text evidence="7">The sequence shown here is derived from an EMBL/GenBank/DDBJ whole genome shotgun (WGS) entry which is preliminary data.</text>
</comment>
<organism evidence="7 8">
    <name type="scientific">Mumia flava</name>
    <dbReference type="NCBI Taxonomy" id="1348852"/>
    <lineage>
        <taxon>Bacteria</taxon>
        <taxon>Bacillati</taxon>
        <taxon>Actinomycetota</taxon>
        <taxon>Actinomycetes</taxon>
        <taxon>Propionibacteriales</taxon>
        <taxon>Nocardioidaceae</taxon>
        <taxon>Mumia</taxon>
    </lineage>
</organism>
<dbReference type="OrthoDB" id="9764591at2"/>
<name>A0A0B2BPM2_9ACTN</name>
<accession>A0A0B2BPM2</accession>
<dbReference type="InterPro" id="IPR030678">
    <property type="entry name" value="Peptide/Ni-bd"/>
</dbReference>
<dbReference type="EMBL" id="PGEZ01000001">
    <property type="protein sequence ID" value="PJJ57095.1"/>
    <property type="molecule type" value="Genomic_DNA"/>
</dbReference>
<dbReference type="Proteomes" id="UP000230842">
    <property type="component" value="Unassembled WGS sequence"/>
</dbReference>
<evidence type="ECO:0000313" key="8">
    <source>
        <dbReference type="Proteomes" id="UP000230842"/>
    </source>
</evidence>
<feature type="domain" description="Solute-binding protein family 5" evidence="6">
    <location>
        <begin position="95"/>
        <end position="461"/>
    </location>
</feature>
<dbReference type="SUPFAM" id="SSF53850">
    <property type="entry name" value="Periplasmic binding protein-like II"/>
    <property type="match status" value="1"/>
</dbReference>
<evidence type="ECO:0000256" key="2">
    <source>
        <dbReference type="ARBA" id="ARBA00005695"/>
    </source>
</evidence>
<gene>
    <name evidence="7" type="ORF">CLV56_1316</name>
</gene>
<comment type="subcellular location">
    <subcellularLocation>
        <location evidence="1">Cell envelope</location>
    </subcellularLocation>
</comment>
<evidence type="ECO:0000313" key="7">
    <source>
        <dbReference type="EMBL" id="PJJ57095.1"/>
    </source>
</evidence>
<dbReference type="PANTHER" id="PTHR30290:SF10">
    <property type="entry name" value="PERIPLASMIC OLIGOPEPTIDE-BINDING PROTEIN-RELATED"/>
    <property type="match status" value="1"/>
</dbReference>
<dbReference type="Gene3D" id="3.40.190.10">
    <property type="entry name" value="Periplasmic binding protein-like II"/>
    <property type="match status" value="1"/>
</dbReference>
<evidence type="ECO:0000256" key="4">
    <source>
        <dbReference type="ARBA" id="ARBA00022729"/>
    </source>
</evidence>
<evidence type="ECO:0000256" key="5">
    <source>
        <dbReference type="SAM" id="SignalP"/>
    </source>
</evidence>
<dbReference type="GO" id="GO:0015833">
    <property type="term" value="P:peptide transport"/>
    <property type="evidence" value="ECO:0007669"/>
    <property type="project" value="TreeGrafter"/>
</dbReference>
<reference evidence="7 8" key="1">
    <citation type="submission" date="2017-11" db="EMBL/GenBank/DDBJ databases">
        <title>Genomic Encyclopedia of Archaeal and Bacterial Type Strains, Phase II (KMG-II): From Individual Species to Whole Genera.</title>
        <authorList>
            <person name="Goeker M."/>
        </authorList>
    </citation>
    <scope>NUCLEOTIDE SEQUENCE [LARGE SCALE GENOMIC DNA]</scope>
    <source>
        <strain evidence="7 8">DSM 27763</strain>
    </source>
</reference>
<dbReference type="AlphaFoldDB" id="A0A0B2BPM2"/>
<dbReference type="PANTHER" id="PTHR30290">
    <property type="entry name" value="PERIPLASMIC BINDING COMPONENT OF ABC TRANSPORTER"/>
    <property type="match status" value="1"/>
</dbReference>
<dbReference type="InterPro" id="IPR000914">
    <property type="entry name" value="SBP_5_dom"/>
</dbReference>
<dbReference type="Gene3D" id="3.90.76.10">
    <property type="entry name" value="Dipeptide-binding Protein, Domain 1"/>
    <property type="match status" value="1"/>
</dbReference>
<dbReference type="GO" id="GO:0043190">
    <property type="term" value="C:ATP-binding cassette (ABC) transporter complex"/>
    <property type="evidence" value="ECO:0007669"/>
    <property type="project" value="InterPro"/>
</dbReference>
<dbReference type="GO" id="GO:0030313">
    <property type="term" value="C:cell envelope"/>
    <property type="evidence" value="ECO:0007669"/>
    <property type="project" value="UniProtKB-SubCell"/>
</dbReference>
<dbReference type="Pfam" id="PF00496">
    <property type="entry name" value="SBP_bac_5"/>
    <property type="match status" value="1"/>
</dbReference>
<keyword evidence="4 5" id="KW-0732">Signal</keyword>
<feature type="chain" id="PRO_5015034459" evidence="5">
    <location>
        <begin position="18"/>
        <end position="547"/>
    </location>
</feature>
<dbReference type="GO" id="GO:0042597">
    <property type="term" value="C:periplasmic space"/>
    <property type="evidence" value="ECO:0007669"/>
    <property type="project" value="UniProtKB-ARBA"/>
</dbReference>
<evidence type="ECO:0000256" key="3">
    <source>
        <dbReference type="ARBA" id="ARBA00022448"/>
    </source>
</evidence>
<evidence type="ECO:0000259" key="6">
    <source>
        <dbReference type="Pfam" id="PF00496"/>
    </source>
</evidence>